<evidence type="ECO:0000313" key="4">
    <source>
        <dbReference type="Proteomes" id="UP000266234"/>
    </source>
</evidence>
<evidence type="ECO:0000256" key="2">
    <source>
        <dbReference type="SAM" id="MobiDB-lite"/>
    </source>
</evidence>
<feature type="coiled-coil region" evidence="1">
    <location>
        <begin position="282"/>
        <end position="330"/>
    </location>
</feature>
<reference evidence="3 4" key="1">
    <citation type="journal article" date="2018" name="PLoS Pathog.">
        <title>Evolution of structural diversity of trichothecenes, a family of toxins produced by plant pathogenic and entomopathogenic fungi.</title>
        <authorList>
            <person name="Proctor R.H."/>
            <person name="McCormick S.P."/>
            <person name="Kim H.S."/>
            <person name="Cardoza R.E."/>
            <person name="Stanley A.M."/>
            <person name="Lindo L."/>
            <person name="Kelly A."/>
            <person name="Brown D.W."/>
            <person name="Lee T."/>
            <person name="Vaughan M.M."/>
            <person name="Alexander N.J."/>
            <person name="Busman M."/>
            <person name="Gutierrez S."/>
        </authorList>
    </citation>
    <scope>NUCLEOTIDE SEQUENCE [LARGE SCALE GENOMIC DNA]</scope>
    <source>
        <strain evidence="3 4">NRRL 20695</strain>
    </source>
</reference>
<keyword evidence="1" id="KW-0175">Coiled coil</keyword>
<dbReference type="Proteomes" id="UP000266234">
    <property type="component" value="Unassembled WGS sequence"/>
</dbReference>
<dbReference type="EMBL" id="PXOG01000185">
    <property type="protein sequence ID" value="RGP69238.1"/>
    <property type="molecule type" value="Genomic_DNA"/>
</dbReference>
<feature type="compositionally biased region" description="Basic and acidic residues" evidence="2">
    <location>
        <begin position="110"/>
        <end position="121"/>
    </location>
</feature>
<comment type="caution">
    <text evidence="3">The sequence shown here is derived from an EMBL/GenBank/DDBJ whole genome shotgun (WGS) entry which is preliminary data.</text>
</comment>
<feature type="region of interest" description="Disordered" evidence="2">
    <location>
        <begin position="108"/>
        <end position="177"/>
    </location>
</feature>
<feature type="compositionally biased region" description="Polar residues" evidence="2">
    <location>
        <begin position="132"/>
        <end position="144"/>
    </location>
</feature>
<organism evidence="3 4">
    <name type="scientific">Fusarium longipes</name>
    <dbReference type="NCBI Taxonomy" id="694270"/>
    <lineage>
        <taxon>Eukaryota</taxon>
        <taxon>Fungi</taxon>
        <taxon>Dikarya</taxon>
        <taxon>Ascomycota</taxon>
        <taxon>Pezizomycotina</taxon>
        <taxon>Sordariomycetes</taxon>
        <taxon>Hypocreomycetidae</taxon>
        <taxon>Hypocreales</taxon>
        <taxon>Nectriaceae</taxon>
        <taxon>Fusarium</taxon>
    </lineage>
</organism>
<sequence length="380" mass="42222">MPESTARSLIPPPYNKKLPGVKASFLRIYVASGVWPWDLVPECCPSTWSYGATRKFAEVVEEVSEPNSNITLAQLQEFLRQMAKTTTDGVVTYRILWKTPGWLRGLRNRRQTDQDSPRKSDSSLIAARKRSSTAALGSDHNSTSSKRKLQELSSGNLEEHPGCPRETHDDANVSNDITHVDEMKLRQESLRNLCQRYEKVAAEINSAKEAATTIGLDLDKLAVAATTASHDLGIAKATLDQKQDALSHLQDTIGSWGDQFPPSMNDVIKDMKAAISSSVLAVNAAESREADMKKRLEVALENQKKHEETKIILQQIVDTLRQDIDEAERHYDTYRFMTKVKEVGFDGLKAVPHKQLTAILETLDRHGQADRPGAAGGFCV</sequence>
<keyword evidence="4" id="KW-1185">Reference proteome</keyword>
<feature type="coiled-coil region" evidence="1">
    <location>
        <begin position="180"/>
        <end position="210"/>
    </location>
</feature>
<proteinExistence type="predicted"/>
<evidence type="ECO:0000256" key="1">
    <source>
        <dbReference type="SAM" id="Coils"/>
    </source>
</evidence>
<dbReference type="OrthoDB" id="10672657at2759"/>
<protein>
    <submittedName>
        <fullName evidence="3">Uncharacterized protein</fullName>
    </submittedName>
</protein>
<dbReference type="AlphaFoldDB" id="A0A395SA23"/>
<evidence type="ECO:0000313" key="3">
    <source>
        <dbReference type="EMBL" id="RGP69238.1"/>
    </source>
</evidence>
<name>A0A395SA23_9HYPO</name>
<gene>
    <name evidence="3" type="ORF">FLONG3_7874</name>
</gene>
<feature type="compositionally biased region" description="Basic and acidic residues" evidence="2">
    <location>
        <begin position="157"/>
        <end position="171"/>
    </location>
</feature>
<accession>A0A395SA23</accession>